<comment type="caution">
    <text evidence="1">The sequence shown here is derived from an EMBL/GenBank/DDBJ whole genome shotgun (WGS) entry which is preliminary data.</text>
</comment>
<dbReference type="EMBL" id="DSTK01000004">
    <property type="protein sequence ID" value="HFK95776.1"/>
    <property type="molecule type" value="Genomic_DNA"/>
</dbReference>
<evidence type="ECO:0000313" key="1">
    <source>
        <dbReference type="EMBL" id="HFK95776.1"/>
    </source>
</evidence>
<gene>
    <name evidence="1" type="ORF">ENS06_00450</name>
</gene>
<protein>
    <submittedName>
        <fullName evidence="1">Uncharacterized protein</fullName>
    </submittedName>
</protein>
<name>A0A831ZIH1_9BACT</name>
<reference evidence="1" key="1">
    <citation type="journal article" date="2020" name="mSystems">
        <title>Genome- and Community-Level Interaction Insights into Carbon Utilization and Element Cycling Functions of Hydrothermarchaeota in Hydrothermal Sediment.</title>
        <authorList>
            <person name="Zhou Z."/>
            <person name="Liu Y."/>
            <person name="Xu W."/>
            <person name="Pan J."/>
            <person name="Luo Z.H."/>
            <person name="Li M."/>
        </authorList>
    </citation>
    <scope>NUCLEOTIDE SEQUENCE [LARGE SCALE GENOMIC DNA]</scope>
    <source>
        <strain evidence="1">SpSt-456</strain>
    </source>
</reference>
<dbReference type="AlphaFoldDB" id="A0A831ZIH1"/>
<accession>A0A831ZIH1</accession>
<proteinExistence type="predicted"/>
<sequence>MTLAERVASKLKNNHEAFRAEDGPHLVELCRGEGIATVECAAVFTSCLFDQARPVLTIHPLSGWRMGECGTPRIRLNIKLADGSSIVVERDRWELGIGEHAPFLTQTDACAHQFISWDDGGAREEEICSVFTGGEKAKT</sequence>
<organism evidence="1">
    <name type="scientific">Desulfacinum infernum</name>
    <dbReference type="NCBI Taxonomy" id="35837"/>
    <lineage>
        <taxon>Bacteria</taxon>
        <taxon>Pseudomonadati</taxon>
        <taxon>Thermodesulfobacteriota</taxon>
        <taxon>Syntrophobacteria</taxon>
        <taxon>Syntrophobacterales</taxon>
        <taxon>Syntrophobacteraceae</taxon>
        <taxon>Desulfacinum</taxon>
    </lineage>
</organism>